<reference evidence="8 9" key="1">
    <citation type="submission" date="2013-07" db="EMBL/GenBank/DDBJ databases">
        <title>The Genome Sequence of Cryptococcus heveanensis BCC8398.</title>
        <authorList>
            <consortium name="The Broad Institute Genome Sequencing Platform"/>
            <person name="Cuomo C."/>
            <person name="Litvintseva A."/>
            <person name="Chen Y."/>
            <person name="Heitman J."/>
            <person name="Sun S."/>
            <person name="Springer D."/>
            <person name="Dromer F."/>
            <person name="Young S.K."/>
            <person name="Zeng Q."/>
            <person name="Gargeya S."/>
            <person name="Fitzgerald M."/>
            <person name="Abouelleil A."/>
            <person name="Alvarado L."/>
            <person name="Berlin A.M."/>
            <person name="Chapman S.B."/>
            <person name="Dewar J."/>
            <person name="Goldberg J."/>
            <person name="Griggs A."/>
            <person name="Gujja S."/>
            <person name="Hansen M."/>
            <person name="Howarth C."/>
            <person name="Imamovic A."/>
            <person name="Larimer J."/>
            <person name="McCowan C."/>
            <person name="Murphy C."/>
            <person name="Pearson M."/>
            <person name="Priest M."/>
            <person name="Roberts A."/>
            <person name="Saif S."/>
            <person name="Shea T."/>
            <person name="Sykes S."/>
            <person name="Wortman J."/>
            <person name="Nusbaum C."/>
            <person name="Birren B."/>
        </authorList>
    </citation>
    <scope>NUCLEOTIDE SEQUENCE [LARGE SCALE GENOMIC DNA]</scope>
    <source>
        <strain evidence="8 9">BCC8398</strain>
    </source>
</reference>
<dbReference type="AlphaFoldDB" id="A0A1B9H3U3"/>
<keyword evidence="1 5" id="KW-0489">Methyltransferase</keyword>
<dbReference type="InterPro" id="IPR048889">
    <property type="entry name" value="NSUN5_RCM1_N"/>
</dbReference>
<comment type="caution">
    <text evidence="5">Lacks conserved residue(s) required for the propagation of feature annotation.</text>
</comment>
<dbReference type="InterPro" id="IPR029063">
    <property type="entry name" value="SAM-dependent_MTases_sf"/>
</dbReference>
<evidence type="ECO:0000256" key="5">
    <source>
        <dbReference type="PROSITE-ProRule" id="PRU01023"/>
    </source>
</evidence>
<evidence type="ECO:0000256" key="2">
    <source>
        <dbReference type="ARBA" id="ARBA00022679"/>
    </source>
</evidence>
<feature type="active site" description="Nucleophile" evidence="5">
    <location>
        <position position="389"/>
    </location>
</feature>
<feature type="compositionally biased region" description="Basic residues" evidence="6">
    <location>
        <begin position="588"/>
        <end position="605"/>
    </location>
</feature>
<feature type="binding site" evidence="5">
    <location>
        <position position="283"/>
    </location>
    <ligand>
        <name>S-adenosyl-L-methionine</name>
        <dbReference type="ChEBI" id="CHEBI:59789"/>
    </ligand>
</feature>
<name>A0A1B9H3U3_9TREE</name>
<dbReference type="InterPro" id="IPR049560">
    <property type="entry name" value="MeTrfase_RsmB-F_NOP2_cat"/>
</dbReference>
<evidence type="ECO:0000256" key="1">
    <source>
        <dbReference type="ARBA" id="ARBA00022603"/>
    </source>
</evidence>
<proteinExistence type="inferred from homology"/>
<dbReference type="PANTHER" id="PTHR22807:SF4">
    <property type="entry name" value="28S RRNA (CYTOSINE-C(5))-METHYLTRANSFERASE"/>
    <property type="match status" value="1"/>
</dbReference>
<feature type="compositionally biased region" description="Basic and acidic residues" evidence="6">
    <location>
        <begin position="572"/>
        <end position="581"/>
    </location>
</feature>
<dbReference type="InterPro" id="IPR023267">
    <property type="entry name" value="RCMT"/>
</dbReference>
<evidence type="ECO:0000313" key="8">
    <source>
        <dbReference type="EMBL" id="OCF37937.1"/>
    </source>
</evidence>
<feature type="domain" description="SAM-dependent MTase RsmB/NOP-type" evidence="7">
    <location>
        <begin position="151"/>
        <end position="465"/>
    </location>
</feature>
<keyword evidence="9" id="KW-1185">Reference proteome</keyword>
<evidence type="ECO:0000313" key="9">
    <source>
        <dbReference type="Proteomes" id="UP000092666"/>
    </source>
</evidence>
<reference evidence="9" key="2">
    <citation type="submission" date="2013-12" db="EMBL/GenBank/DDBJ databases">
        <title>Evolution of pathogenesis and genome organization in the Tremellales.</title>
        <authorList>
            <person name="Cuomo C."/>
            <person name="Litvintseva A."/>
            <person name="Heitman J."/>
            <person name="Chen Y."/>
            <person name="Sun S."/>
            <person name="Springer D."/>
            <person name="Dromer F."/>
            <person name="Young S."/>
            <person name="Zeng Q."/>
            <person name="Chapman S."/>
            <person name="Gujja S."/>
            <person name="Saif S."/>
            <person name="Birren B."/>
        </authorList>
    </citation>
    <scope>NUCLEOTIDE SEQUENCE [LARGE SCALE GENOMIC DNA]</scope>
    <source>
        <strain evidence="9">BCC8398</strain>
    </source>
</reference>
<comment type="similarity">
    <text evidence="5">Belongs to the class I-like SAM-binding methyltransferase superfamily. RsmB/NOP family.</text>
</comment>
<dbReference type="EMBL" id="KI669492">
    <property type="protein sequence ID" value="OCF37937.1"/>
    <property type="molecule type" value="Genomic_DNA"/>
</dbReference>
<keyword evidence="2 5" id="KW-0808">Transferase</keyword>
<dbReference type="OrthoDB" id="435282at2759"/>
<gene>
    <name evidence="8" type="ORF">I316_00161</name>
</gene>
<dbReference type="STRING" id="1296120.A0A1B9H3U3"/>
<dbReference type="InterPro" id="IPR001678">
    <property type="entry name" value="MeTrfase_RsmB-F_NOP2_dom"/>
</dbReference>
<feature type="compositionally biased region" description="Basic and acidic residues" evidence="6">
    <location>
        <begin position="540"/>
        <end position="550"/>
    </location>
</feature>
<keyword evidence="4 5" id="KW-0694">RNA-binding</keyword>
<feature type="binding site" evidence="5">
    <location>
        <position position="330"/>
    </location>
    <ligand>
        <name>S-adenosyl-L-methionine</name>
        <dbReference type="ChEBI" id="CHEBI:59789"/>
    </ligand>
</feature>
<dbReference type="Pfam" id="PF21153">
    <property type="entry name" value="NSUN5_N"/>
    <property type="match status" value="1"/>
</dbReference>
<dbReference type="PRINTS" id="PR02008">
    <property type="entry name" value="RCMTFAMILY"/>
</dbReference>
<dbReference type="Proteomes" id="UP000092666">
    <property type="component" value="Unassembled WGS sequence"/>
</dbReference>
<dbReference type="Pfam" id="PF01189">
    <property type="entry name" value="Methyltr_RsmB-F"/>
    <property type="match status" value="1"/>
</dbReference>
<dbReference type="SUPFAM" id="SSF53335">
    <property type="entry name" value="S-adenosyl-L-methionine-dependent methyltransferases"/>
    <property type="match status" value="1"/>
</dbReference>
<evidence type="ECO:0000259" key="7">
    <source>
        <dbReference type="PROSITE" id="PS51686"/>
    </source>
</evidence>
<dbReference type="PROSITE" id="PS51686">
    <property type="entry name" value="SAM_MT_RSMB_NOP"/>
    <property type="match status" value="1"/>
</dbReference>
<feature type="binding site" evidence="5">
    <location>
        <position position="310"/>
    </location>
    <ligand>
        <name>S-adenosyl-L-methionine</name>
        <dbReference type="ChEBI" id="CHEBI:59789"/>
    </ligand>
</feature>
<sequence length="605" mass="66959">MNFYKSAALALDYLEKNQGSVKGSLAATGVKSTAGEAKRILAYKPVLFKILTTVPLQSLEKLTFPRKSPRGTPSSQSLLLVLLHDLLFSPKGKIEASDKWAPKPAVMKHQARLKAELVKIQIKEGKTRKEDLARTAGDGAGADEVVRYVRFNPNAGRSIKQLFQYLESPSPDAKGKGKSAGKGMERLQDAVYPVPQGKYFLDPHLDDVLLAFPGNTTWWLKDDWYENGGIILQDKASCMPAKVLMEGWRDGEGECIDATAAPGNKTSYISALMHNKGKLYAFERSPNRFKTLERMLQKAHCKNVDAQRADFLESDPRDELYGNVTRILLDPSCSGSGIVNRLDYLLEDDVVEETDAKAERLEKLAAFQLQMIQHAFKFTAAKRIVYSTCSIHAEEDERVVLSALKSGIAKERGWALAPRDSVIPSWERRGRPEEMGGDDDLAQGVIRCLPEDKTNGFFVACFVRDDPTGLRPSAKSKAKAKANATLQTSHNDGSKVKDEAQGAKDKSKGKKRARTDEEGDEDTRRPSMGTEITQDGNEVEVDRSEVKEDEVTAQAHDAGKDDGAGDGDDDDTLMKEPKEKTMAQIERNKRKKAAQKAKAKKRKVE</sequence>
<evidence type="ECO:0000256" key="3">
    <source>
        <dbReference type="ARBA" id="ARBA00022691"/>
    </source>
</evidence>
<dbReference type="GO" id="GO:0005730">
    <property type="term" value="C:nucleolus"/>
    <property type="evidence" value="ECO:0007669"/>
    <property type="project" value="TreeGrafter"/>
</dbReference>
<feature type="region of interest" description="Disordered" evidence="6">
    <location>
        <begin position="469"/>
        <end position="605"/>
    </location>
</feature>
<accession>A0A1B9H3U3</accession>
<protein>
    <submittedName>
        <fullName evidence="8">Nuclear protein</fullName>
    </submittedName>
</protein>
<evidence type="ECO:0000256" key="6">
    <source>
        <dbReference type="SAM" id="MobiDB-lite"/>
    </source>
</evidence>
<evidence type="ECO:0000256" key="4">
    <source>
        <dbReference type="ARBA" id="ARBA00022884"/>
    </source>
</evidence>
<feature type="compositionally biased region" description="Basic and acidic residues" evidence="6">
    <location>
        <begin position="492"/>
        <end position="506"/>
    </location>
</feature>
<dbReference type="GO" id="GO:0003723">
    <property type="term" value="F:RNA binding"/>
    <property type="evidence" value="ECO:0007669"/>
    <property type="project" value="UniProtKB-UniRule"/>
</dbReference>
<dbReference type="PANTHER" id="PTHR22807">
    <property type="entry name" value="NOP2 YEAST -RELATED NOL1/NOP2/FMU SUN DOMAIN-CONTAINING"/>
    <property type="match status" value="1"/>
</dbReference>
<dbReference type="GO" id="GO:0070475">
    <property type="term" value="P:rRNA base methylation"/>
    <property type="evidence" value="ECO:0007669"/>
    <property type="project" value="TreeGrafter"/>
</dbReference>
<dbReference type="GO" id="GO:0008173">
    <property type="term" value="F:RNA methyltransferase activity"/>
    <property type="evidence" value="ECO:0007669"/>
    <property type="project" value="InterPro"/>
</dbReference>
<organism evidence="8 9">
    <name type="scientific">Kwoniella heveanensis BCC8398</name>
    <dbReference type="NCBI Taxonomy" id="1296120"/>
    <lineage>
        <taxon>Eukaryota</taxon>
        <taxon>Fungi</taxon>
        <taxon>Dikarya</taxon>
        <taxon>Basidiomycota</taxon>
        <taxon>Agaricomycotina</taxon>
        <taxon>Tremellomycetes</taxon>
        <taxon>Tremellales</taxon>
        <taxon>Cryptococcaceae</taxon>
        <taxon>Kwoniella</taxon>
    </lineage>
</organism>
<keyword evidence="3 5" id="KW-0949">S-adenosyl-L-methionine</keyword>
<dbReference type="Gene3D" id="3.40.50.150">
    <property type="entry name" value="Vaccinia Virus protein VP39"/>
    <property type="match status" value="1"/>
</dbReference>